<dbReference type="SUPFAM" id="SSF109604">
    <property type="entry name" value="HD-domain/PDEase-like"/>
    <property type="match status" value="1"/>
</dbReference>
<dbReference type="InterPro" id="IPR002912">
    <property type="entry name" value="ACT_dom"/>
</dbReference>
<dbReference type="InterPro" id="IPR045865">
    <property type="entry name" value="ACT-like_dom_sf"/>
</dbReference>
<dbReference type="GO" id="GO:0008728">
    <property type="term" value="F:GTP diphosphokinase activity"/>
    <property type="evidence" value="ECO:0007669"/>
    <property type="project" value="TreeGrafter"/>
</dbReference>
<dbReference type="SUPFAM" id="SSF81271">
    <property type="entry name" value="TGS-like"/>
    <property type="match status" value="1"/>
</dbReference>
<dbReference type="Gene3D" id="3.30.70.260">
    <property type="match status" value="1"/>
</dbReference>
<evidence type="ECO:0000256" key="4">
    <source>
        <dbReference type="ARBA" id="ARBA00032407"/>
    </source>
</evidence>
<evidence type="ECO:0000256" key="6">
    <source>
        <dbReference type="RuleBase" id="RU003847"/>
    </source>
</evidence>
<gene>
    <name evidence="9" type="ORF">C8D97_1156</name>
</gene>
<dbReference type="SUPFAM" id="SSF81301">
    <property type="entry name" value="Nucleotidyltransferase"/>
    <property type="match status" value="1"/>
</dbReference>
<dbReference type="GO" id="GO:0042594">
    <property type="term" value="P:response to starvation"/>
    <property type="evidence" value="ECO:0007669"/>
    <property type="project" value="TreeGrafter"/>
</dbReference>
<comment type="caution">
    <text evidence="9">The sequence shown here is derived from an EMBL/GenBank/DDBJ whole genome shotgun (WGS) entry which is preliminary data.</text>
</comment>
<dbReference type="Proteomes" id="UP000245790">
    <property type="component" value="Unassembled WGS sequence"/>
</dbReference>
<feature type="domain" description="ACT" evidence="7">
    <location>
        <begin position="661"/>
        <end position="735"/>
    </location>
</feature>
<keyword evidence="9" id="KW-0418">Kinase</keyword>
<dbReference type="InterPro" id="IPR004811">
    <property type="entry name" value="RelA/Spo_fam"/>
</dbReference>
<dbReference type="InterPro" id="IPR045600">
    <property type="entry name" value="RelA/SpoT_AH_RIS"/>
</dbReference>
<dbReference type="FunFam" id="3.10.20.30:FF:000002">
    <property type="entry name" value="GTP pyrophosphokinase (RelA/SpoT)"/>
    <property type="match status" value="1"/>
</dbReference>
<dbReference type="AlphaFoldDB" id="A0A316FAU7"/>
<dbReference type="InterPro" id="IPR004095">
    <property type="entry name" value="TGS"/>
</dbReference>
<dbReference type="Gene3D" id="3.10.20.30">
    <property type="match status" value="1"/>
</dbReference>
<dbReference type="OrthoDB" id="9805041at2"/>
<dbReference type="GO" id="GO:0016301">
    <property type="term" value="F:kinase activity"/>
    <property type="evidence" value="ECO:0007669"/>
    <property type="project" value="UniProtKB-KW"/>
</dbReference>
<sequence>MVKVADNHFVDFSLHDDPQKWLSQIPLKYTESQQKLISKSFAAAQQTFKKLPAGESEFKEGLTIADTLIHLHVDAATLSAAIIYPFYQQNLISSEQISDSISDEVTSLCRGVEAMNAISAVQKKHHTDAMDGQQTDNFRRMLLAMVDDVRLVLIKLAERLSVLREAKKADEETRVFIANEIKDIYAPLANRLGVGQLKWEMEDLSFRYLNPAHYKSIAKQLDERRVDRERYVGRILQTIENEIEKFGIQHAEVMGRAKHIYSIWRKMQRKNVGFEEIYDVRAVRILVDEVPQCYAVLGIVHGLWNHIPKEFDDYIATPKENGYRSLHTAVIGPEGKNLEIQIRTKTMHQESELGVAAHWRYKEGAKAQQAGFEAKISWLRQLLDWQEEVADSDELLDEFRSKVIEDRIYVFTPQGKVIDLPIGSTPVDFAYHVHTDVGHNCRGAKISGRIVPLTYRLKTGQQVEILTTKNGSPSRDWLNPHAGYIRSSRARSKIHQWFRHQDKDKNAAAGRTILDKDIQRHGFKEVDLLALSNKFNFHSEDELYAAIGAGDIGMTQVVNNIRSMQGLAQKKQKNIFQDHSDRKQTNTSGIQIEGVGSLLTKIAGCCRPVPGDAIRGYITQGRGVVVHRQDCNYILKAIETVPERLIQVSWGDENREIYDVDIVIVAYDRKSLLKDITTVFANEKVSIESMNSSLDGKSQTSYITVRLNVENTEKLSRVLAQLSQVSNVIDVKRQS</sequence>
<name>A0A316FAU7_9GAMM</name>
<evidence type="ECO:0000256" key="3">
    <source>
        <dbReference type="ARBA" id="ARBA00029754"/>
    </source>
</evidence>
<dbReference type="Gene3D" id="3.30.460.10">
    <property type="entry name" value="Beta Polymerase, domain 2"/>
    <property type="match status" value="1"/>
</dbReference>
<feature type="domain" description="TGS" evidence="8">
    <location>
        <begin position="406"/>
        <end position="467"/>
    </location>
</feature>
<dbReference type="InterPro" id="IPR033655">
    <property type="entry name" value="TGS_RelA/SpoT"/>
</dbReference>
<accession>A0A316FAU7</accession>
<evidence type="ECO:0000256" key="1">
    <source>
        <dbReference type="ARBA" id="ARBA00019852"/>
    </source>
</evidence>
<dbReference type="NCBIfam" id="NF008124">
    <property type="entry name" value="PRK10872.1"/>
    <property type="match status" value="1"/>
</dbReference>
<protein>
    <recommendedName>
        <fullName evidence="1">GTP pyrophosphokinase</fullName>
    </recommendedName>
    <alternativeName>
        <fullName evidence="4">(p)ppGpp synthase</fullName>
    </alternativeName>
    <alternativeName>
        <fullName evidence="3">ATP:GTP 3'-pyrophosphotransferase</fullName>
    </alternativeName>
    <alternativeName>
        <fullName evidence="5">ppGpp synthase I</fullName>
    </alternativeName>
</protein>
<dbReference type="InterPro" id="IPR012675">
    <property type="entry name" value="Beta-grasp_dom_sf"/>
</dbReference>
<dbReference type="FunFam" id="3.30.460.10:FF:000001">
    <property type="entry name" value="GTP pyrophosphokinase RelA"/>
    <property type="match status" value="1"/>
</dbReference>
<evidence type="ECO:0000259" key="7">
    <source>
        <dbReference type="PROSITE" id="PS51671"/>
    </source>
</evidence>
<dbReference type="PANTHER" id="PTHR21262:SF31">
    <property type="entry name" value="GTP PYROPHOSPHOKINASE"/>
    <property type="match status" value="1"/>
</dbReference>
<dbReference type="PROSITE" id="PS51671">
    <property type="entry name" value="ACT"/>
    <property type="match status" value="1"/>
</dbReference>
<dbReference type="NCBIfam" id="TIGR00691">
    <property type="entry name" value="spoT_relA"/>
    <property type="match status" value="1"/>
</dbReference>
<evidence type="ECO:0000256" key="2">
    <source>
        <dbReference type="ARBA" id="ARBA00025704"/>
    </source>
</evidence>
<dbReference type="InterPro" id="IPR007685">
    <property type="entry name" value="RelA_SpoT"/>
</dbReference>
<dbReference type="Pfam" id="PF04607">
    <property type="entry name" value="RelA_SpoT"/>
    <property type="match status" value="1"/>
</dbReference>
<keyword evidence="9" id="KW-0808">Transferase</keyword>
<dbReference type="GO" id="GO:0005886">
    <property type="term" value="C:plasma membrane"/>
    <property type="evidence" value="ECO:0007669"/>
    <property type="project" value="TreeGrafter"/>
</dbReference>
<evidence type="ECO:0000259" key="8">
    <source>
        <dbReference type="PROSITE" id="PS51880"/>
    </source>
</evidence>
<reference evidence="9 10" key="1">
    <citation type="submission" date="2018-05" db="EMBL/GenBank/DDBJ databases">
        <title>Genomic Encyclopedia of Type Strains, Phase IV (KMG-IV): sequencing the most valuable type-strain genomes for metagenomic binning, comparative biology and taxonomic classification.</title>
        <authorList>
            <person name="Goeker M."/>
        </authorList>
    </citation>
    <scope>NUCLEOTIDE SEQUENCE [LARGE SCALE GENOMIC DNA]</scope>
    <source>
        <strain evidence="9 10">DSM 25350</strain>
    </source>
</reference>
<dbReference type="Pfam" id="PF02824">
    <property type="entry name" value="TGS"/>
    <property type="match status" value="1"/>
</dbReference>
<comment type="similarity">
    <text evidence="6">Belongs to the relA/spoT family.</text>
</comment>
<dbReference type="CDD" id="cd05399">
    <property type="entry name" value="NT_Rel-Spo_like"/>
    <property type="match status" value="1"/>
</dbReference>
<dbReference type="EMBL" id="QGGU01000015">
    <property type="protein sequence ID" value="PWK44404.1"/>
    <property type="molecule type" value="Genomic_DNA"/>
</dbReference>
<dbReference type="PANTHER" id="PTHR21262">
    <property type="entry name" value="GUANOSINE-3',5'-BIS DIPHOSPHATE 3'-PYROPHOSPHOHYDROLASE"/>
    <property type="match status" value="1"/>
</dbReference>
<dbReference type="SUPFAM" id="SSF55021">
    <property type="entry name" value="ACT-like"/>
    <property type="match status" value="1"/>
</dbReference>
<proteinExistence type="inferred from homology"/>
<evidence type="ECO:0000313" key="10">
    <source>
        <dbReference type="Proteomes" id="UP000245790"/>
    </source>
</evidence>
<dbReference type="GO" id="GO:0015949">
    <property type="term" value="P:nucleobase-containing small molecule interconversion"/>
    <property type="evidence" value="ECO:0007669"/>
    <property type="project" value="UniProtKB-ARBA"/>
</dbReference>
<dbReference type="InterPro" id="IPR043519">
    <property type="entry name" value="NT_sf"/>
</dbReference>
<dbReference type="PROSITE" id="PS51880">
    <property type="entry name" value="TGS"/>
    <property type="match status" value="1"/>
</dbReference>
<organism evidence="9 10">
    <name type="scientific">Pleionea mediterranea</name>
    <dbReference type="NCBI Taxonomy" id="523701"/>
    <lineage>
        <taxon>Bacteria</taxon>
        <taxon>Pseudomonadati</taxon>
        <taxon>Pseudomonadota</taxon>
        <taxon>Gammaproteobacteria</taxon>
        <taxon>Oceanospirillales</taxon>
        <taxon>Pleioneaceae</taxon>
        <taxon>Pleionea</taxon>
    </lineage>
</organism>
<dbReference type="GO" id="GO:0015969">
    <property type="term" value="P:guanosine tetraphosphate metabolic process"/>
    <property type="evidence" value="ECO:0007669"/>
    <property type="project" value="InterPro"/>
</dbReference>
<comment type="pathway">
    <text evidence="2">Purine metabolism.</text>
</comment>
<dbReference type="CDD" id="cd01668">
    <property type="entry name" value="TGS_RSH"/>
    <property type="match status" value="1"/>
</dbReference>
<dbReference type="Pfam" id="PF13328">
    <property type="entry name" value="HD_4"/>
    <property type="match status" value="1"/>
</dbReference>
<keyword evidence="10" id="KW-1185">Reference proteome</keyword>
<dbReference type="CDD" id="cd04876">
    <property type="entry name" value="ACT_RelA-SpoT"/>
    <property type="match status" value="1"/>
</dbReference>
<dbReference type="Gene3D" id="1.10.3210.10">
    <property type="entry name" value="Hypothetical protein af1432"/>
    <property type="match status" value="1"/>
</dbReference>
<dbReference type="SMART" id="SM00954">
    <property type="entry name" value="RelA_SpoT"/>
    <property type="match status" value="1"/>
</dbReference>
<evidence type="ECO:0000313" key="9">
    <source>
        <dbReference type="EMBL" id="PWK44404.1"/>
    </source>
</evidence>
<dbReference type="RefSeq" id="WP_109764967.1">
    <property type="nucleotide sequence ID" value="NZ_QGGU01000015.1"/>
</dbReference>
<dbReference type="InterPro" id="IPR012676">
    <property type="entry name" value="TGS-like"/>
</dbReference>
<dbReference type="GO" id="GO:0008893">
    <property type="term" value="F:guanosine-3',5'-bis(diphosphate) 3'-diphosphatase activity"/>
    <property type="evidence" value="ECO:0007669"/>
    <property type="project" value="TreeGrafter"/>
</dbReference>
<evidence type="ECO:0000256" key="5">
    <source>
        <dbReference type="ARBA" id="ARBA00033308"/>
    </source>
</evidence>
<dbReference type="Pfam" id="PF19296">
    <property type="entry name" value="RelA_AH_RIS"/>
    <property type="match status" value="1"/>
</dbReference>
<comment type="function">
    <text evidence="6">In eubacteria ppGpp (guanosine 3'-diphosphate 5'-diphosphate) is a mediator of the stringent response that coordinates a variety of cellular activities in response to changes in nutritional abundance.</text>
</comment>
<dbReference type="Pfam" id="PF13291">
    <property type="entry name" value="ACT_4"/>
    <property type="match status" value="1"/>
</dbReference>